<dbReference type="EMBL" id="BQMJ01000001">
    <property type="protein sequence ID" value="GJQ08354.1"/>
    <property type="molecule type" value="Genomic_DNA"/>
</dbReference>
<evidence type="ECO:0000313" key="3">
    <source>
        <dbReference type="Proteomes" id="UP001061958"/>
    </source>
</evidence>
<proteinExistence type="predicted"/>
<dbReference type="OrthoDB" id="411535at2759"/>
<sequence>MDGVVHFLQNCRHHIEKALDRPYLTSDFLKTFVRSIDWSEPFILGLICAHLILAFITIKTRNKTNIQNSIFFTSVITVFNVKNFNKLGSDNWEKIATRNYFDENGFFIFVFVALPLLLIGNFVMLHNGYLALQTIKEIRRESRNAAARRQASKEEKKKQ</sequence>
<keyword evidence="3" id="KW-1185">Reference proteome</keyword>
<evidence type="ECO:0000313" key="2">
    <source>
        <dbReference type="EMBL" id="GJQ08354.1"/>
    </source>
</evidence>
<reference evidence="2" key="2">
    <citation type="submission" date="2022-01" db="EMBL/GenBank/DDBJ databases">
        <authorList>
            <person name="Hirooka S."/>
            <person name="Miyagishima S.Y."/>
        </authorList>
    </citation>
    <scope>NUCLEOTIDE SEQUENCE</scope>
    <source>
        <strain evidence="2">NBRC 102759</strain>
    </source>
</reference>
<dbReference type="Pfam" id="PF14770">
    <property type="entry name" value="TMEM18"/>
    <property type="match status" value="1"/>
</dbReference>
<dbReference type="AlphaFoldDB" id="A0A9C7PPX3"/>
<organism evidence="2 3">
    <name type="scientific">Galdieria partita</name>
    <dbReference type="NCBI Taxonomy" id="83374"/>
    <lineage>
        <taxon>Eukaryota</taxon>
        <taxon>Rhodophyta</taxon>
        <taxon>Bangiophyceae</taxon>
        <taxon>Galdieriales</taxon>
        <taxon>Galdieriaceae</taxon>
        <taxon>Galdieria</taxon>
    </lineage>
</organism>
<feature type="transmembrane region" description="Helical" evidence="1">
    <location>
        <begin position="38"/>
        <end position="56"/>
    </location>
</feature>
<keyword evidence="1" id="KW-1133">Transmembrane helix</keyword>
<evidence type="ECO:0000256" key="1">
    <source>
        <dbReference type="SAM" id="Phobius"/>
    </source>
</evidence>
<keyword evidence="1" id="KW-0812">Transmembrane</keyword>
<evidence type="ECO:0008006" key="4">
    <source>
        <dbReference type="Google" id="ProtNLM"/>
    </source>
</evidence>
<gene>
    <name evidence="2" type="ORF">GpartN1_g145.t1</name>
</gene>
<accession>A0A9C7PPX3</accession>
<reference evidence="2" key="1">
    <citation type="journal article" date="2022" name="Proc. Natl. Acad. Sci. U.S.A.">
        <title>Life cycle and functional genomics of the unicellular red alga Galdieria for elucidating algal and plant evolution and industrial use.</title>
        <authorList>
            <person name="Hirooka S."/>
            <person name="Itabashi T."/>
            <person name="Ichinose T.M."/>
            <person name="Onuma R."/>
            <person name="Fujiwara T."/>
            <person name="Yamashita S."/>
            <person name="Jong L.W."/>
            <person name="Tomita R."/>
            <person name="Iwane A.H."/>
            <person name="Miyagishima S.Y."/>
        </authorList>
    </citation>
    <scope>NUCLEOTIDE SEQUENCE</scope>
    <source>
        <strain evidence="2">NBRC 102759</strain>
    </source>
</reference>
<keyword evidence="1" id="KW-0472">Membrane</keyword>
<feature type="transmembrane region" description="Helical" evidence="1">
    <location>
        <begin position="105"/>
        <end position="132"/>
    </location>
</feature>
<dbReference type="InterPro" id="IPR026721">
    <property type="entry name" value="TMEM18"/>
</dbReference>
<comment type="caution">
    <text evidence="2">The sequence shown here is derived from an EMBL/GenBank/DDBJ whole genome shotgun (WGS) entry which is preliminary data.</text>
</comment>
<name>A0A9C7PPX3_9RHOD</name>
<protein>
    <recommendedName>
        <fullName evidence="4">Transmembrane protein 18</fullName>
    </recommendedName>
</protein>
<dbReference type="Proteomes" id="UP001061958">
    <property type="component" value="Unassembled WGS sequence"/>
</dbReference>